<reference evidence="3 4" key="1">
    <citation type="submission" date="2019-02" db="EMBL/GenBank/DDBJ databases">
        <title>Draft genome sequences of novel Actinobacteria.</title>
        <authorList>
            <person name="Sahin N."/>
            <person name="Ay H."/>
            <person name="Saygin H."/>
        </authorList>
    </citation>
    <scope>NUCLEOTIDE SEQUENCE [LARGE SCALE GENOMIC DNA]</scope>
    <source>
        <strain evidence="3 4">KC603</strain>
    </source>
</reference>
<protein>
    <submittedName>
        <fullName evidence="3">DUF1049 domain-containing protein</fullName>
    </submittedName>
</protein>
<keyword evidence="2" id="KW-0812">Transmembrane</keyword>
<organism evidence="3 4">
    <name type="scientific">Jiangella ureilytica</name>
    <dbReference type="NCBI Taxonomy" id="2530374"/>
    <lineage>
        <taxon>Bacteria</taxon>
        <taxon>Bacillati</taxon>
        <taxon>Actinomycetota</taxon>
        <taxon>Actinomycetes</taxon>
        <taxon>Jiangellales</taxon>
        <taxon>Jiangellaceae</taxon>
        <taxon>Jiangella</taxon>
    </lineage>
</organism>
<sequence>MSVFRRNGNGPEPSVDFEVADPAPPPPAAPARVSAAWAGSCVAALILVILIAFMLQNTSRVDVAFLWLEGSVPLALALLIAGVGAGLVVAVVGAARITQLRRRPSSGPG</sequence>
<name>A0A4V2XWW8_9ACTN</name>
<evidence type="ECO:0000256" key="1">
    <source>
        <dbReference type="SAM" id="MobiDB-lite"/>
    </source>
</evidence>
<keyword evidence="2" id="KW-0472">Membrane</keyword>
<dbReference type="EMBL" id="SMKL01000026">
    <property type="protein sequence ID" value="TDC50935.1"/>
    <property type="molecule type" value="Genomic_DNA"/>
</dbReference>
<keyword evidence="4" id="KW-1185">Reference proteome</keyword>
<dbReference type="RefSeq" id="WP_131983210.1">
    <property type="nucleotide sequence ID" value="NZ_SMKL01000026.1"/>
</dbReference>
<feature type="transmembrane region" description="Helical" evidence="2">
    <location>
        <begin position="75"/>
        <end position="95"/>
    </location>
</feature>
<evidence type="ECO:0000256" key="2">
    <source>
        <dbReference type="SAM" id="Phobius"/>
    </source>
</evidence>
<dbReference type="Proteomes" id="UP000295621">
    <property type="component" value="Unassembled WGS sequence"/>
</dbReference>
<feature type="region of interest" description="Disordered" evidence="1">
    <location>
        <begin position="1"/>
        <end position="31"/>
    </location>
</feature>
<gene>
    <name evidence="3" type="ORF">E1212_13400</name>
</gene>
<accession>A0A4V2XWW8</accession>
<dbReference type="OrthoDB" id="3406105at2"/>
<proteinExistence type="predicted"/>
<evidence type="ECO:0000313" key="4">
    <source>
        <dbReference type="Proteomes" id="UP000295621"/>
    </source>
</evidence>
<comment type="caution">
    <text evidence="3">The sequence shown here is derived from an EMBL/GenBank/DDBJ whole genome shotgun (WGS) entry which is preliminary data.</text>
</comment>
<dbReference type="AlphaFoldDB" id="A0A4V2XWW8"/>
<evidence type="ECO:0000313" key="3">
    <source>
        <dbReference type="EMBL" id="TDC50935.1"/>
    </source>
</evidence>
<keyword evidence="2" id="KW-1133">Transmembrane helix</keyword>
<feature type="transmembrane region" description="Helical" evidence="2">
    <location>
        <begin position="35"/>
        <end position="55"/>
    </location>
</feature>